<evidence type="ECO:0000313" key="2">
    <source>
        <dbReference type="EMBL" id="MBB5190734.1"/>
    </source>
</evidence>
<evidence type="ECO:0000259" key="1">
    <source>
        <dbReference type="Pfam" id="PF01882"/>
    </source>
</evidence>
<dbReference type="Proteomes" id="UP000543030">
    <property type="component" value="Unassembled WGS sequence"/>
</dbReference>
<name>A0A840RDS0_9NEIS</name>
<dbReference type="Pfam" id="PF01882">
    <property type="entry name" value="DUF58"/>
    <property type="match status" value="1"/>
</dbReference>
<feature type="domain" description="DUF58" evidence="1">
    <location>
        <begin position="61"/>
        <end position="281"/>
    </location>
</feature>
<dbReference type="PANTHER" id="PTHR33608:SF12">
    <property type="entry name" value="DUF58 DOMAIN-CONTAINING PROTEIN"/>
    <property type="match status" value="1"/>
</dbReference>
<sequence length="329" mass="36680">MANAPSIHPDTIGTVYVDAASLMRLDQSAEGLVFDPWLPRASMLAGRHASRMRGRGLNFEEIRGYLRGDDVRHIDWKASQRMNKPLVRVYTEERDRPALFVVDQRMSMFFGSQNAMKSVVAAELAALGAWIALRGEDRVGALLFNDETLLPFRALRSPGRVKEILAALAGMNQALHAQSKVSAKAGQLNKALEYALRIAAHDYLVCIVSDFTGADARTRQLLRQLSTHNDVVAALVLDPLFQHLPAHAGRMVLTGGQLQAEFNFDTRSVRQPIETWFSDQETQVTELLKGSGVPTLRLDTRQPVTEQLRRMLGDRRPRPATLHRPGDAR</sequence>
<proteinExistence type="predicted"/>
<dbReference type="InterPro" id="IPR002881">
    <property type="entry name" value="DUF58"/>
</dbReference>
<comment type="caution">
    <text evidence="2">The sequence shown here is derived from an EMBL/GenBank/DDBJ whole genome shotgun (WGS) entry which is preliminary data.</text>
</comment>
<evidence type="ECO:0000313" key="3">
    <source>
        <dbReference type="Proteomes" id="UP000543030"/>
    </source>
</evidence>
<dbReference type="RefSeq" id="WP_184099003.1">
    <property type="nucleotide sequence ID" value="NZ_JACHHN010000002.1"/>
</dbReference>
<dbReference type="AlphaFoldDB" id="A0A840RDS0"/>
<protein>
    <submittedName>
        <fullName evidence="2">Uncharacterized protein (DUF58 family)</fullName>
    </submittedName>
</protein>
<keyword evidence="3" id="KW-1185">Reference proteome</keyword>
<reference evidence="2 3" key="1">
    <citation type="submission" date="2020-08" db="EMBL/GenBank/DDBJ databases">
        <title>Genomic Encyclopedia of Type Strains, Phase IV (KMG-IV): sequencing the most valuable type-strain genomes for metagenomic binning, comparative biology and taxonomic classification.</title>
        <authorList>
            <person name="Goeker M."/>
        </authorList>
    </citation>
    <scope>NUCLEOTIDE SEQUENCE [LARGE SCALE GENOMIC DNA]</scope>
    <source>
        <strain evidence="2 3">DSM 18233</strain>
    </source>
</reference>
<dbReference type="PANTHER" id="PTHR33608">
    <property type="entry name" value="BLL2464 PROTEIN"/>
    <property type="match status" value="1"/>
</dbReference>
<dbReference type="SUPFAM" id="SSF53300">
    <property type="entry name" value="vWA-like"/>
    <property type="match status" value="1"/>
</dbReference>
<accession>A0A840RDS0</accession>
<organism evidence="2 3">
    <name type="scientific">Silvimonas terrae</name>
    <dbReference type="NCBI Taxonomy" id="300266"/>
    <lineage>
        <taxon>Bacteria</taxon>
        <taxon>Pseudomonadati</taxon>
        <taxon>Pseudomonadota</taxon>
        <taxon>Betaproteobacteria</taxon>
        <taxon>Neisseriales</taxon>
        <taxon>Chitinibacteraceae</taxon>
        <taxon>Silvimonas</taxon>
    </lineage>
</organism>
<dbReference type="EMBL" id="JACHHN010000002">
    <property type="protein sequence ID" value="MBB5190734.1"/>
    <property type="molecule type" value="Genomic_DNA"/>
</dbReference>
<dbReference type="InterPro" id="IPR036465">
    <property type="entry name" value="vWFA_dom_sf"/>
</dbReference>
<gene>
    <name evidence="2" type="ORF">HNQ50_001456</name>
</gene>